<comment type="catalytic activity">
    <reaction evidence="1">
        <text>Thiol-dependent hydrolysis of ester, thioester, amide, peptide and isopeptide bonds formed by the C-terminal Gly of ubiquitin (a 76-residue protein attached to proteins as an intracellular targeting signal).</text>
        <dbReference type="EC" id="3.4.19.12"/>
    </reaction>
</comment>
<dbReference type="InterPro" id="IPR003323">
    <property type="entry name" value="OTU_dom"/>
</dbReference>
<evidence type="ECO:0000256" key="6">
    <source>
        <dbReference type="ARBA" id="ARBA00022807"/>
    </source>
</evidence>
<protein>
    <recommendedName>
        <fullName evidence="2">ubiquitinyl hydrolase 1</fullName>
        <ecNumber evidence="2">3.4.19.12</ecNumber>
    </recommendedName>
</protein>
<dbReference type="RefSeq" id="XP_027198571.1">
    <property type="nucleotide sequence ID" value="XM_027342770.1"/>
</dbReference>
<name>A0A6P6Y0E9_DERPT</name>
<dbReference type="GO" id="GO:0016579">
    <property type="term" value="P:protein deubiquitination"/>
    <property type="evidence" value="ECO:0007669"/>
    <property type="project" value="TreeGrafter"/>
</dbReference>
<evidence type="ECO:0000313" key="10">
    <source>
        <dbReference type="RefSeq" id="XP_027198571.1"/>
    </source>
</evidence>
<dbReference type="PANTHER" id="PTHR12419">
    <property type="entry name" value="OTU DOMAIN CONTAINING PROTEIN"/>
    <property type="match status" value="1"/>
</dbReference>
<dbReference type="GO" id="GO:0006508">
    <property type="term" value="P:proteolysis"/>
    <property type="evidence" value="ECO:0007669"/>
    <property type="project" value="UniProtKB-KW"/>
</dbReference>
<evidence type="ECO:0000256" key="7">
    <source>
        <dbReference type="SAM" id="MobiDB-lite"/>
    </source>
</evidence>
<feature type="region of interest" description="Disordered" evidence="7">
    <location>
        <begin position="1"/>
        <end position="24"/>
    </location>
</feature>
<dbReference type="InterPro" id="IPR038765">
    <property type="entry name" value="Papain-like_cys_pep_sf"/>
</dbReference>
<evidence type="ECO:0000256" key="2">
    <source>
        <dbReference type="ARBA" id="ARBA00012759"/>
    </source>
</evidence>
<dbReference type="InterPro" id="IPR049772">
    <property type="entry name" value="OTU_OTUD6"/>
</dbReference>
<dbReference type="InterPro" id="IPR050704">
    <property type="entry name" value="Peptidase_C85-like"/>
</dbReference>
<dbReference type="KEGG" id="dpte:113792823"/>
<evidence type="ECO:0000313" key="9">
    <source>
        <dbReference type="Proteomes" id="UP000515146"/>
    </source>
</evidence>
<evidence type="ECO:0000259" key="8">
    <source>
        <dbReference type="PROSITE" id="PS50802"/>
    </source>
</evidence>
<dbReference type="Gene3D" id="3.90.70.80">
    <property type="match status" value="1"/>
</dbReference>
<dbReference type="SUPFAM" id="SSF54001">
    <property type="entry name" value="Cysteine proteinases"/>
    <property type="match status" value="1"/>
</dbReference>
<dbReference type="FunCoup" id="A0A6P6Y0E9">
    <property type="interactions" value="184"/>
</dbReference>
<reference evidence="10" key="1">
    <citation type="submission" date="2025-08" db="UniProtKB">
        <authorList>
            <consortium name="RefSeq"/>
        </authorList>
    </citation>
    <scope>IDENTIFICATION</scope>
    <source>
        <strain evidence="10">Airmid</strain>
    </source>
</reference>
<dbReference type="AlphaFoldDB" id="A0A6P6Y0E9"/>
<dbReference type="Proteomes" id="UP000515146">
    <property type="component" value="Unplaced"/>
</dbReference>
<dbReference type="FunFam" id="3.90.70.80:FF:000003">
    <property type="entry name" value="OTU domain-containing protein 6B"/>
    <property type="match status" value="1"/>
</dbReference>
<dbReference type="GeneID" id="113792823"/>
<keyword evidence="4" id="KW-0833">Ubl conjugation pathway</keyword>
<keyword evidence="6" id="KW-0788">Thiol protease</keyword>
<sequence length="319" mass="37430">MGDVQTMSLPDLPEELVERQRQEKKDLNAKITKLRFSVPKNDKKKKKEINSQIELMEAELKAKHEQEIFDWQQQQDQLQQQHSPEQKAFLESSQNDKSDDNDNEENNSSMENLNKPKITKSQRRRENKERKDRERQERIKAGLLDDIDSTRSIEMKKIESLLEERSLSLCEIPSDGDCMYKAIEHQLRLTRNIDQTVDELRYQASEYIRQNKDDFLPFLLNDENSVVTDKEFEVYCDKIANTKTWGGHLELKALSNTLKVPIEIIQAEGTPIQIGFSEFGSKNPLILCYFRHAYRLGEHYNSVMPNGEVPDDEEWHNTE</sequence>
<proteinExistence type="predicted"/>
<organism evidence="9 10">
    <name type="scientific">Dermatophagoides pteronyssinus</name>
    <name type="common">European house dust mite</name>
    <dbReference type="NCBI Taxonomy" id="6956"/>
    <lineage>
        <taxon>Eukaryota</taxon>
        <taxon>Metazoa</taxon>
        <taxon>Ecdysozoa</taxon>
        <taxon>Arthropoda</taxon>
        <taxon>Chelicerata</taxon>
        <taxon>Arachnida</taxon>
        <taxon>Acari</taxon>
        <taxon>Acariformes</taxon>
        <taxon>Sarcoptiformes</taxon>
        <taxon>Astigmata</taxon>
        <taxon>Psoroptidia</taxon>
        <taxon>Analgoidea</taxon>
        <taxon>Pyroglyphidae</taxon>
        <taxon>Dermatophagoidinae</taxon>
        <taxon>Dermatophagoides</taxon>
    </lineage>
</organism>
<feature type="region of interest" description="Disordered" evidence="7">
    <location>
        <begin position="67"/>
        <end position="137"/>
    </location>
</feature>
<dbReference type="EC" id="3.4.19.12" evidence="2"/>
<feature type="domain" description="OTU" evidence="8">
    <location>
        <begin position="167"/>
        <end position="306"/>
    </location>
</feature>
<keyword evidence="3" id="KW-0645">Protease</keyword>
<evidence type="ECO:0000256" key="4">
    <source>
        <dbReference type="ARBA" id="ARBA00022786"/>
    </source>
</evidence>
<keyword evidence="9" id="KW-1185">Reference proteome</keyword>
<keyword evidence="5" id="KW-0378">Hydrolase</keyword>
<evidence type="ECO:0000256" key="5">
    <source>
        <dbReference type="ARBA" id="ARBA00022801"/>
    </source>
</evidence>
<feature type="compositionally biased region" description="Basic and acidic residues" evidence="7">
    <location>
        <begin position="124"/>
        <end position="137"/>
    </location>
</feature>
<evidence type="ECO:0000256" key="1">
    <source>
        <dbReference type="ARBA" id="ARBA00000707"/>
    </source>
</evidence>
<feature type="compositionally biased region" description="Low complexity" evidence="7">
    <location>
        <begin position="72"/>
        <end position="81"/>
    </location>
</feature>
<dbReference type="CDD" id="cd22761">
    <property type="entry name" value="OTU_OTUD6"/>
    <property type="match status" value="1"/>
</dbReference>
<dbReference type="InParanoid" id="A0A6P6Y0E9"/>
<dbReference type="PANTHER" id="PTHR12419:SF10">
    <property type="entry name" value="DEUBIQUITINASE OTUD6B"/>
    <property type="match status" value="1"/>
</dbReference>
<dbReference type="GO" id="GO:0004843">
    <property type="term" value="F:cysteine-type deubiquitinase activity"/>
    <property type="evidence" value="ECO:0007669"/>
    <property type="project" value="UniProtKB-EC"/>
</dbReference>
<evidence type="ECO:0000256" key="3">
    <source>
        <dbReference type="ARBA" id="ARBA00022670"/>
    </source>
</evidence>
<dbReference type="OMA" id="YELGAHY"/>
<accession>A0A6P6Y0E9</accession>
<dbReference type="OrthoDB" id="415023at2759"/>
<dbReference type="PROSITE" id="PS50802">
    <property type="entry name" value="OTU"/>
    <property type="match status" value="1"/>
</dbReference>
<gene>
    <name evidence="10" type="primary">LOC113792823</name>
</gene>
<dbReference type="Pfam" id="PF02338">
    <property type="entry name" value="OTU"/>
    <property type="match status" value="1"/>
</dbReference>